<name>A0ABS3D7Q9_9BACT</name>
<dbReference type="Gene3D" id="1.25.40.10">
    <property type="entry name" value="Tetratricopeptide repeat domain"/>
    <property type="match status" value="1"/>
</dbReference>
<evidence type="ECO:0000313" key="2">
    <source>
        <dbReference type="Proteomes" id="UP000664052"/>
    </source>
</evidence>
<keyword evidence="2" id="KW-1185">Reference proteome</keyword>
<protein>
    <recommendedName>
        <fullName evidence="3">Tetratricopeptide repeat protein</fullName>
    </recommendedName>
</protein>
<sequence>MDAYPRSPGAYEHDVVQAANLGITTTSELTSSNGPAVELEPDQAPQVFERVVQLLKGNPSDAELLRALDDLRAACDADHEQACVFLREQVRPAVRLEGTLVRPIGEARFVTALQYAVLIVGCRLEVDGRLRACQVIENGPDHEAERLIAQLAAHRYTPVMLAGHPVSGPYFLSYDLNYSDNRAPDLSTEQKLEWARKRVGWSPTSTSAWTNLAAQLAVHAPEHPHYPRALARAYALAPRYWWTATEMAWQRLQAGRHADALKALRPAIRRSSMGEHPNPYVLETAAAAHFGLNQCTTALAEQRKAVELLPKEWPVPERERFQRKLQDYQTACARSPAAP</sequence>
<dbReference type="Proteomes" id="UP000664052">
    <property type="component" value="Unassembled WGS sequence"/>
</dbReference>
<reference evidence="1 2" key="1">
    <citation type="submission" date="2021-02" db="EMBL/GenBank/DDBJ databases">
        <title>De Novo genome assembly of isolated myxobacteria.</title>
        <authorList>
            <person name="Stevens D.C."/>
        </authorList>
    </citation>
    <scope>NUCLEOTIDE SEQUENCE [LARGE SCALE GENOMIC DNA]</scope>
    <source>
        <strain evidence="1 2">ATCC 29039</strain>
    </source>
</reference>
<dbReference type="InterPro" id="IPR011990">
    <property type="entry name" value="TPR-like_helical_dom_sf"/>
</dbReference>
<comment type="caution">
    <text evidence="1">The sequence shown here is derived from an EMBL/GenBank/DDBJ whole genome shotgun (WGS) entry which is preliminary data.</text>
</comment>
<gene>
    <name evidence="1" type="ORF">JYK02_04080</name>
</gene>
<dbReference type="EMBL" id="JAFIMU010000002">
    <property type="protein sequence ID" value="MBN8226682.1"/>
    <property type="molecule type" value="Genomic_DNA"/>
</dbReference>
<proteinExistence type="predicted"/>
<accession>A0ABS3D7Q9</accession>
<evidence type="ECO:0000313" key="1">
    <source>
        <dbReference type="EMBL" id="MBN8226682.1"/>
    </source>
</evidence>
<evidence type="ECO:0008006" key="3">
    <source>
        <dbReference type="Google" id="ProtNLM"/>
    </source>
</evidence>
<dbReference type="SUPFAM" id="SSF48452">
    <property type="entry name" value="TPR-like"/>
    <property type="match status" value="1"/>
</dbReference>
<organism evidence="1 2">
    <name type="scientific">Corallococcus macrosporus</name>
    <dbReference type="NCBI Taxonomy" id="35"/>
    <lineage>
        <taxon>Bacteria</taxon>
        <taxon>Pseudomonadati</taxon>
        <taxon>Myxococcota</taxon>
        <taxon>Myxococcia</taxon>
        <taxon>Myxococcales</taxon>
        <taxon>Cystobacterineae</taxon>
        <taxon>Myxococcaceae</taxon>
        <taxon>Corallococcus</taxon>
    </lineage>
</organism>
<dbReference type="RefSeq" id="WP_207048520.1">
    <property type="nucleotide sequence ID" value="NZ_JAFIMU010000002.1"/>
</dbReference>